<dbReference type="Pfam" id="PF02803">
    <property type="entry name" value="Thiolase_C"/>
    <property type="match status" value="1"/>
</dbReference>
<evidence type="ECO:0000256" key="4">
    <source>
        <dbReference type="ARBA" id="ARBA00048527"/>
    </source>
</evidence>
<name>A0A7W7KNI7_PSENT</name>
<dbReference type="PROSITE" id="PS00099">
    <property type="entry name" value="THIOLASE_3"/>
    <property type="match status" value="1"/>
</dbReference>
<protein>
    <submittedName>
        <fullName evidence="9">Acetyl-CoA C-acetyltransferase</fullName>
        <ecNumber evidence="9">2.3.1.9</ecNumber>
    </submittedName>
</protein>
<organism evidence="9 10">
    <name type="scientific">Pseudomonas nitroreducens</name>
    <dbReference type="NCBI Taxonomy" id="46680"/>
    <lineage>
        <taxon>Bacteria</taxon>
        <taxon>Pseudomonadati</taxon>
        <taxon>Pseudomonadota</taxon>
        <taxon>Gammaproteobacteria</taxon>
        <taxon>Pseudomonadales</taxon>
        <taxon>Pseudomonadaceae</taxon>
        <taxon>Pseudomonas</taxon>
    </lineage>
</organism>
<dbReference type="AlphaFoldDB" id="A0A7W7KNI7"/>
<dbReference type="InterPro" id="IPR002155">
    <property type="entry name" value="Thiolase"/>
</dbReference>
<feature type="domain" description="Thiolase C-terminal" evidence="8">
    <location>
        <begin position="270"/>
        <end position="392"/>
    </location>
</feature>
<dbReference type="NCBIfam" id="TIGR01930">
    <property type="entry name" value="AcCoA-C-Actrans"/>
    <property type="match status" value="1"/>
</dbReference>
<evidence type="ECO:0000313" key="9">
    <source>
        <dbReference type="EMBL" id="MBB4865599.1"/>
    </source>
</evidence>
<dbReference type="InterPro" id="IPR016039">
    <property type="entry name" value="Thiolase-like"/>
</dbReference>
<evidence type="ECO:0000256" key="2">
    <source>
        <dbReference type="ARBA" id="ARBA00022679"/>
    </source>
</evidence>
<dbReference type="InterPro" id="IPR020616">
    <property type="entry name" value="Thiolase_N"/>
</dbReference>
<comment type="catalytic activity">
    <reaction evidence="4">
        <text>succinyl-CoA + acetyl-CoA = 3-oxoadipyl-CoA + CoA</text>
        <dbReference type="Rhea" id="RHEA:19481"/>
        <dbReference type="ChEBI" id="CHEBI:57287"/>
        <dbReference type="ChEBI" id="CHEBI:57288"/>
        <dbReference type="ChEBI" id="CHEBI:57292"/>
        <dbReference type="ChEBI" id="CHEBI:57348"/>
        <dbReference type="EC" id="2.3.1.174"/>
    </reaction>
</comment>
<dbReference type="PIRSF" id="PIRSF000429">
    <property type="entry name" value="Ac-CoA_Ac_transf"/>
    <property type="match status" value="1"/>
</dbReference>
<dbReference type="RefSeq" id="WP_184593263.1">
    <property type="nucleotide sequence ID" value="NZ_JACHLI010000020.1"/>
</dbReference>
<feature type="domain" description="Thiolase N-terminal" evidence="7">
    <location>
        <begin position="5"/>
        <end position="261"/>
    </location>
</feature>
<sequence>MNDPIVIVSATRTPMGGFLGDFKDVTAATLGAAAIRAAVERARLGAEEVDEAVLGCVLAAGQGQAPARQAVLGAGLARGTPCSTVNKMCGSGMKAAMMAHDAILAGSARVALAGGMESMSNAPYLLERARSGYRMGHGKVLDHMFLDGLEDAYDKGRLMGTFAEDCAEKYGFTREQQDDYAITSLTRAQKAMSEGRFKDEIVAVTVKAGKELRAISEDEQPPKARLDKIPTLKPAFRDGGTVTAANASSISDGAAALVLMRLSEAEKRGLTPLAAIRGHSSYADAPNLFPTAPVGAVERLMQRTGWALGDVDLFEVNEAFAVVAMAAMRDLDIPHDKLNIHGGACALGHPIGASGARVIVSLLSALKQYDLKRGVASVCIGGGEATAIAVERLV</sequence>
<dbReference type="SUPFAM" id="SSF53901">
    <property type="entry name" value="Thiolase-like"/>
    <property type="match status" value="2"/>
</dbReference>
<comment type="caution">
    <text evidence="9">The sequence shown here is derived from an EMBL/GenBank/DDBJ whole genome shotgun (WGS) entry which is preliminary data.</text>
</comment>
<keyword evidence="2 6" id="KW-0808">Transferase</keyword>
<reference evidence="9 10" key="1">
    <citation type="submission" date="2020-08" db="EMBL/GenBank/DDBJ databases">
        <title>Functional genomics of gut bacteria from endangered species of beetles.</title>
        <authorList>
            <person name="Carlos-Shanley C."/>
        </authorList>
    </citation>
    <scope>NUCLEOTIDE SEQUENCE [LARGE SCALE GENOMIC DNA]</scope>
    <source>
        <strain evidence="9 10">S00179</strain>
    </source>
</reference>
<dbReference type="FunFam" id="3.40.47.10:FF:000010">
    <property type="entry name" value="Acetyl-CoA acetyltransferase (Thiolase)"/>
    <property type="match status" value="1"/>
</dbReference>
<keyword evidence="3 6" id="KW-0012">Acyltransferase</keyword>
<dbReference type="GO" id="GO:0033812">
    <property type="term" value="F:3-oxoadipyl-CoA thiolase activity"/>
    <property type="evidence" value="ECO:0007669"/>
    <property type="project" value="UniProtKB-EC"/>
</dbReference>
<evidence type="ECO:0000256" key="5">
    <source>
        <dbReference type="PIRSR" id="PIRSR000429-1"/>
    </source>
</evidence>
<comment type="similarity">
    <text evidence="1 6">Belongs to the thiolase-like superfamily. Thiolase family.</text>
</comment>
<dbReference type="InterPro" id="IPR020617">
    <property type="entry name" value="Thiolase_C"/>
</dbReference>
<accession>A0A7W7KNI7</accession>
<dbReference type="EMBL" id="JACHLI010000020">
    <property type="protein sequence ID" value="MBB4865599.1"/>
    <property type="molecule type" value="Genomic_DNA"/>
</dbReference>
<evidence type="ECO:0000259" key="7">
    <source>
        <dbReference type="Pfam" id="PF00108"/>
    </source>
</evidence>
<evidence type="ECO:0000256" key="3">
    <source>
        <dbReference type="ARBA" id="ARBA00023315"/>
    </source>
</evidence>
<dbReference type="EC" id="2.3.1.9" evidence="9"/>
<dbReference type="GO" id="GO:0003985">
    <property type="term" value="F:acetyl-CoA C-acetyltransferase activity"/>
    <property type="evidence" value="ECO:0007669"/>
    <property type="project" value="UniProtKB-EC"/>
</dbReference>
<dbReference type="CDD" id="cd00751">
    <property type="entry name" value="thiolase"/>
    <property type="match status" value="1"/>
</dbReference>
<gene>
    <name evidence="9" type="ORF">HNP46_004500</name>
</gene>
<evidence type="ECO:0000313" key="10">
    <source>
        <dbReference type="Proteomes" id="UP000566995"/>
    </source>
</evidence>
<dbReference type="GO" id="GO:0044281">
    <property type="term" value="P:small molecule metabolic process"/>
    <property type="evidence" value="ECO:0007669"/>
    <property type="project" value="UniProtKB-ARBA"/>
</dbReference>
<feature type="active site" description="Proton acceptor" evidence="5">
    <location>
        <position position="349"/>
    </location>
</feature>
<dbReference type="Pfam" id="PF00108">
    <property type="entry name" value="Thiolase_N"/>
    <property type="match status" value="1"/>
</dbReference>
<proteinExistence type="inferred from homology"/>
<dbReference type="Gene3D" id="3.40.47.10">
    <property type="match status" value="2"/>
</dbReference>
<feature type="active site" description="Acyl-thioester intermediate" evidence="5">
    <location>
        <position position="89"/>
    </location>
</feature>
<dbReference type="InterPro" id="IPR020610">
    <property type="entry name" value="Thiolase_AS"/>
</dbReference>
<dbReference type="Proteomes" id="UP000566995">
    <property type="component" value="Unassembled WGS sequence"/>
</dbReference>
<evidence type="ECO:0000256" key="1">
    <source>
        <dbReference type="ARBA" id="ARBA00010982"/>
    </source>
</evidence>
<dbReference type="PANTHER" id="PTHR18919:SF138">
    <property type="entry name" value="ACETYL-COA C-ACETYLTRANSFERASE"/>
    <property type="match status" value="1"/>
</dbReference>
<evidence type="ECO:0000259" key="8">
    <source>
        <dbReference type="Pfam" id="PF02803"/>
    </source>
</evidence>
<feature type="active site" description="Proton acceptor" evidence="5">
    <location>
        <position position="379"/>
    </location>
</feature>
<dbReference type="PANTHER" id="PTHR18919">
    <property type="entry name" value="ACETYL-COA C-ACYLTRANSFERASE"/>
    <property type="match status" value="1"/>
</dbReference>
<evidence type="ECO:0000256" key="6">
    <source>
        <dbReference type="RuleBase" id="RU003557"/>
    </source>
</evidence>